<dbReference type="STRING" id="1052260.SAMN05660199_02240"/>
<dbReference type="Gene3D" id="3.40.50.2300">
    <property type="match status" value="1"/>
</dbReference>
<dbReference type="SUPFAM" id="SSF47413">
    <property type="entry name" value="lambda repressor-like DNA-binding domains"/>
    <property type="match status" value="1"/>
</dbReference>
<dbReference type="OrthoDB" id="9790412at2"/>
<dbReference type="RefSeq" id="WP_091244733.1">
    <property type="nucleotide sequence ID" value="NZ_FNIR01000006.1"/>
</dbReference>
<evidence type="ECO:0000259" key="4">
    <source>
        <dbReference type="PROSITE" id="PS50932"/>
    </source>
</evidence>
<dbReference type="Pfam" id="PF00356">
    <property type="entry name" value="LacI"/>
    <property type="match status" value="1"/>
</dbReference>
<dbReference type="InterPro" id="IPR000843">
    <property type="entry name" value="HTH_LacI"/>
</dbReference>
<keyword evidence="3" id="KW-0804">Transcription</keyword>
<dbReference type="Pfam" id="PF13377">
    <property type="entry name" value="Peripla_BP_3"/>
    <property type="match status" value="1"/>
</dbReference>
<dbReference type="InterPro" id="IPR046335">
    <property type="entry name" value="LacI/GalR-like_sensor"/>
</dbReference>
<dbReference type="Gene3D" id="1.10.260.40">
    <property type="entry name" value="lambda repressor-like DNA-binding domains"/>
    <property type="match status" value="1"/>
</dbReference>
<protein>
    <submittedName>
        <fullName evidence="5">DNA-binding transcriptional regulator, LacI/PurR family</fullName>
    </submittedName>
</protein>
<proteinExistence type="predicted"/>
<evidence type="ECO:0000313" key="5">
    <source>
        <dbReference type="EMBL" id="SDO59366.1"/>
    </source>
</evidence>
<dbReference type="CDD" id="cd06267">
    <property type="entry name" value="PBP1_LacI_sugar_binding-like"/>
    <property type="match status" value="1"/>
</dbReference>
<accession>A0A1H0KUA2</accession>
<dbReference type="GO" id="GO:0000976">
    <property type="term" value="F:transcription cis-regulatory region binding"/>
    <property type="evidence" value="ECO:0007669"/>
    <property type="project" value="TreeGrafter"/>
</dbReference>
<evidence type="ECO:0000313" key="6">
    <source>
        <dbReference type="Proteomes" id="UP000199088"/>
    </source>
</evidence>
<dbReference type="AlphaFoldDB" id="A0A1H0KUA2"/>
<dbReference type="PANTHER" id="PTHR30146">
    <property type="entry name" value="LACI-RELATED TRANSCRIPTIONAL REPRESSOR"/>
    <property type="match status" value="1"/>
</dbReference>
<dbReference type="EMBL" id="FNIR01000006">
    <property type="protein sequence ID" value="SDO59366.1"/>
    <property type="molecule type" value="Genomic_DNA"/>
</dbReference>
<sequence length="334" mass="34534">MSGTGRTTRRVTSADVAREAGVSRTTVSFVLNDTPGKAIPEETRQRVWAAADRLAYTPSAEARALSRGRSDVVLLLVPADLLLSPHVGAMAVQLAGAFAGAGLQLVAHLSAGRPGVDAWAAVTPAAVVAWDLPDDDAEQMRRSGVQVVASFTGSDVIGSWVTGAREAEVARLQVQRLAQAGHRHLGYAVPDDERTAEHVRLRSRRLRDACGELGLPDPVQAVVPAEPRAAADAVAGWRTVAPQVTGVCAHDATTALSVLAGAHRLGLAVPADLALVGVDDVPAAAVADPPLTMVDLDPGRTAEYMVAVVTALLAGEEAPGPGPSVARLVERSSV</sequence>
<gene>
    <name evidence="5" type="ORF">SAMN05660199_02240</name>
</gene>
<evidence type="ECO:0000256" key="3">
    <source>
        <dbReference type="ARBA" id="ARBA00023163"/>
    </source>
</evidence>
<dbReference type="GO" id="GO:0003700">
    <property type="term" value="F:DNA-binding transcription factor activity"/>
    <property type="evidence" value="ECO:0007669"/>
    <property type="project" value="TreeGrafter"/>
</dbReference>
<evidence type="ECO:0000256" key="1">
    <source>
        <dbReference type="ARBA" id="ARBA00023015"/>
    </source>
</evidence>
<evidence type="ECO:0000256" key="2">
    <source>
        <dbReference type="ARBA" id="ARBA00023125"/>
    </source>
</evidence>
<dbReference type="Proteomes" id="UP000199088">
    <property type="component" value="Unassembled WGS sequence"/>
</dbReference>
<dbReference type="InterPro" id="IPR028082">
    <property type="entry name" value="Peripla_BP_I"/>
</dbReference>
<keyword evidence="1" id="KW-0805">Transcription regulation</keyword>
<dbReference type="PANTHER" id="PTHR30146:SF153">
    <property type="entry name" value="LACTOSE OPERON REPRESSOR"/>
    <property type="match status" value="1"/>
</dbReference>
<keyword evidence="2 5" id="KW-0238">DNA-binding</keyword>
<dbReference type="SUPFAM" id="SSF53822">
    <property type="entry name" value="Periplasmic binding protein-like I"/>
    <property type="match status" value="1"/>
</dbReference>
<dbReference type="InterPro" id="IPR010982">
    <property type="entry name" value="Lambda_DNA-bd_dom_sf"/>
</dbReference>
<dbReference type="SMART" id="SM00354">
    <property type="entry name" value="HTH_LACI"/>
    <property type="match status" value="1"/>
</dbReference>
<dbReference type="CDD" id="cd01392">
    <property type="entry name" value="HTH_LacI"/>
    <property type="match status" value="1"/>
</dbReference>
<dbReference type="PROSITE" id="PS50932">
    <property type="entry name" value="HTH_LACI_2"/>
    <property type="match status" value="1"/>
</dbReference>
<feature type="domain" description="HTH lacI-type" evidence="4">
    <location>
        <begin position="11"/>
        <end position="67"/>
    </location>
</feature>
<keyword evidence="6" id="KW-1185">Reference proteome</keyword>
<reference evidence="6" key="1">
    <citation type="submission" date="2016-10" db="EMBL/GenBank/DDBJ databases">
        <authorList>
            <person name="Varghese N."/>
            <person name="Submissions S."/>
        </authorList>
    </citation>
    <scope>NUCLEOTIDE SEQUENCE [LARGE SCALE GENOMIC DNA]</scope>
    <source>
        <strain evidence="6">DSM 45843</strain>
    </source>
</reference>
<name>A0A1H0KUA2_9ACTN</name>
<organism evidence="5 6">
    <name type="scientific">Klenkia soli</name>
    <dbReference type="NCBI Taxonomy" id="1052260"/>
    <lineage>
        <taxon>Bacteria</taxon>
        <taxon>Bacillati</taxon>
        <taxon>Actinomycetota</taxon>
        <taxon>Actinomycetes</taxon>
        <taxon>Geodermatophilales</taxon>
        <taxon>Geodermatophilaceae</taxon>
        <taxon>Klenkia</taxon>
    </lineage>
</organism>